<evidence type="ECO:0000256" key="1">
    <source>
        <dbReference type="ARBA" id="ARBA00004141"/>
    </source>
</evidence>
<evidence type="ECO:0000256" key="2">
    <source>
        <dbReference type="ARBA" id="ARBA00022692"/>
    </source>
</evidence>
<sequence length="329" mass="36496">MEAKNIIKWSILGFLTLFFLTGLSLIIFAITVPTPFGDYLTLKAAAFPVSYGLRIGLLLLLLFVTALSFFAIAKENNRLLTLLAILFVILFLVEFIMAIVYFTMKSEVNVNKNKFSNGMQMMAEYGMDAKITQAFDKIQRNYACCGILDYRDWFTSKWASAQGKNNRVPTSCCKYPTENCGYDMDTKNPMDFINILGCTGLNFAYDDKMKVVGGVGLALGFLNLFALLCCIIFCFCFNAARGLSPVDALKGEEPNDESSSSSPTKKDRGRSSAQSTPGSSRRQPSKKALRASKEKLNQDDEDDDFPPDAYKDLLDKSQGSVGLQTYSPT</sequence>
<accession>A0A9W9ZT63</accession>
<comment type="subcellular location">
    <subcellularLocation>
        <location evidence="1">Membrane</location>
        <topology evidence="1">Multi-pass membrane protein</topology>
    </subcellularLocation>
</comment>
<evidence type="ECO:0000313" key="8">
    <source>
        <dbReference type="Proteomes" id="UP001163046"/>
    </source>
</evidence>
<feature type="transmembrane region" description="Helical" evidence="6">
    <location>
        <begin position="215"/>
        <end position="240"/>
    </location>
</feature>
<dbReference type="Pfam" id="PF00335">
    <property type="entry name" value="Tetraspanin"/>
    <property type="match status" value="1"/>
</dbReference>
<name>A0A9W9ZT63_9CNID</name>
<proteinExistence type="predicted"/>
<evidence type="ECO:0000313" key="7">
    <source>
        <dbReference type="EMBL" id="KAJ7387421.1"/>
    </source>
</evidence>
<organism evidence="7 8">
    <name type="scientific">Desmophyllum pertusum</name>
    <dbReference type="NCBI Taxonomy" id="174260"/>
    <lineage>
        <taxon>Eukaryota</taxon>
        <taxon>Metazoa</taxon>
        <taxon>Cnidaria</taxon>
        <taxon>Anthozoa</taxon>
        <taxon>Hexacorallia</taxon>
        <taxon>Scleractinia</taxon>
        <taxon>Caryophylliina</taxon>
        <taxon>Caryophylliidae</taxon>
        <taxon>Desmophyllum</taxon>
    </lineage>
</organism>
<feature type="region of interest" description="Disordered" evidence="5">
    <location>
        <begin position="250"/>
        <end position="329"/>
    </location>
</feature>
<evidence type="ECO:0000256" key="5">
    <source>
        <dbReference type="SAM" id="MobiDB-lite"/>
    </source>
</evidence>
<dbReference type="PANTHER" id="PTHR19282:SF534">
    <property type="entry name" value="TETRASPANIN FAMILY-RELATED"/>
    <property type="match status" value="1"/>
</dbReference>
<dbReference type="InterPro" id="IPR008952">
    <property type="entry name" value="Tetraspanin_EC2_sf"/>
</dbReference>
<feature type="transmembrane region" description="Helical" evidence="6">
    <location>
        <begin position="79"/>
        <end position="104"/>
    </location>
</feature>
<feature type="transmembrane region" description="Helical" evidence="6">
    <location>
        <begin position="51"/>
        <end position="72"/>
    </location>
</feature>
<feature type="compositionally biased region" description="Polar residues" evidence="5">
    <location>
        <begin position="317"/>
        <end position="329"/>
    </location>
</feature>
<dbReference type="PANTHER" id="PTHR19282">
    <property type="entry name" value="TETRASPANIN"/>
    <property type="match status" value="1"/>
</dbReference>
<dbReference type="SUPFAM" id="SSF48652">
    <property type="entry name" value="Tetraspanin"/>
    <property type="match status" value="1"/>
</dbReference>
<dbReference type="OrthoDB" id="9993879at2759"/>
<evidence type="ECO:0000256" key="3">
    <source>
        <dbReference type="ARBA" id="ARBA00022989"/>
    </source>
</evidence>
<dbReference type="InterPro" id="IPR018499">
    <property type="entry name" value="Tetraspanin/Peripherin"/>
</dbReference>
<gene>
    <name evidence="7" type="ORF">OS493_004417</name>
</gene>
<protein>
    <recommendedName>
        <fullName evidence="9">Tetraspanin</fullName>
    </recommendedName>
</protein>
<dbReference type="PRINTS" id="PR00259">
    <property type="entry name" value="TMFOUR"/>
</dbReference>
<evidence type="ECO:0000256" key="4">
    <source>
        <dbReference type="ARBA" id="ARBA00023136"/>
    </source>
</evidence>
<dbReference type="GO" id="GO:0005886">
    <property type="term" value="C:plasma membrane"/>
    <property type="evidence" value="ECO:0007669"/>
    <property type="project" value="TreeGrafter"/>
</dbReference>
<dbReference type="EMBL" id="MU825874">
    <property type="protein sequence ID" value="KAJ7387421.1"/>
    <property type="molecule type" value="Genomic_DNA"/>
</dbReference>
<dbReference type="AlphaFoldDB" id="A0A9W9ZT63"/>
<reference evidence="7" key="1">
    <citation type="submission" date="2023-01" db="EMBL/GenBank/DDBJ databases">
        <title>Genome assembly of the deep-sea coral Lophelia pertusa.</title>
        <authorList>
            <person name="Herrera S."/>
            <person name="Cordes E."/>
        </authorList>
    </citation>
    <scope>NUCLEOTIDE SEQUENCE</scope>
    <source>
        <strain evidence="7">USNM1676648</strain>
        <tissue evidence="7">Polyp</tissue>
    </source>
</reference>
<keyword evidence="2 6" id="KW-0812">Transmembrane</keyword>
<evidence type="ECO:0000256" key="6">
    <source>
        <dbReference type="SAM" id="Phobius"/>
    </source>
</evidence>
<comment type="caution">
    <text evidence="7">The sequence shown here is derived from an EMBL/GenBank/DDBJ whole genome shotgun (WGS) entry which is preliminary data.</text>
</comment>
<keyword evidence="4 6" id="KW-0472">Membrane</keyword>
<dbReference type="Proteomes" id="UP001163046">
    <property type="component" value="Unassembled WGS sequence"/>
</dbReference>
<dbReference type="Gene3D" id="1.10.1450.10">
    <property type="entry name" value="Tetraspanin"/>
    <property type="match status" value="1"/>
</dbReference>
<feature type="transmembrane region" description="Helical" evidence="6">
    <location>
        <begin position="12"/>
        <end position="31"/>
    </location>
</feature>
<keyword evidence="3 6" id="KW-1133">Transmembrane helix</keyword>
<feature type="compositionally biased region" description="Polar residues" evidence="5">
    <location>
        <begin position="271"/>
        <end position="282"/>
    </location>
</feature>
<evidence type="ECO:0008006" key="9">
    <source>
        <dbReference type="Google" id="ProtNLM"/>
    </source>
</evidence>
<keyword evidence="8" id="KW-1185">Reference proteome</keyword>